<name>A0A9P1GQW2_9DINO</name>
<organism evidence="1">
    <name type="scientific">Cladocopium goreaui</name>
    <dbReference type="NCBI Taxonomy" id="2562237"/>
    <lineage>
        <taxon>Eukaryota</taxon>
        <taxon>Sar</taxon>
        <taxon>Alveolata</taxon>
        <taxon>Dinophyceae</taxon>
        <taxon>Suessiales</taxon>
        <taxon>Symbiodiniaceae</taxon>
        <taxon>Cladocopium</taxon>
    </lineage>
</organism>
<reference evidence="2" key="2">
    <citation type="submission" date="2024-04" db="EMBL/GenBank/DDBJ databases">
        <authorList>
            <person name="Chen Y."/>
            <person name="Shah S."/>
            <person name="Dougan E. K."/>
            <person name="Thang M."/>
            <person name="Chan C."/>
        </authorList>
    </citation>
    <scope>NUCLEOTIDE SEQUENCE [LARGE SCALE GENOMIC DNA]</scope>
</reference>
<evidence type="ECO:0000313" key="1">
    <source>
        <dbReference type="EMBL" id="CAI4019368.1"/>
    </source>
</evidence>
<dbReference type="EMBL" id="CAMXCT020006745">
    <property type="protein sequence ID" value="CAL1172743.1"/>
    <property type="molecule type" value="Genomic_DNA"/>
</dbReference>
<evidence type="ECO:0000313" key="2">
    <source>
        <dbReference type="EMBL" id="CAL1172743.1"/>
    </source>
</evidence>
<dbReference type="AlphaFoldDB" id="A0A9P1GQW2"/>
<evidence type="ECO:0000313" key="3">
    <source>
        <dbReference type="Proteomes" id="UP001152797"/>
    </source>
</evidence>
<dbReference type="OrthoDB" id="445826at2759"/>
<accession>A0A9P1GQW2</accession>
<reference evidence="1" key="1">
    <citation type="submission" date="2022-10" db="EMBL/GenBank/DDBJ databases">
        <authorList>
            <person name="Chen Y."/>
            <person name="Dougan E. K."/>
            <person name="Chan C."/>
            <person name="Rhodes N."/>
            <person name="Thang M."/>
        </authorList>
    </citation>
    <scope>NUCLEOTIDE SEQUENCE</scope>
</reference>
<dbReference type="EMBL" id="CAMXCT030006745">
    <property type="protein sequence ID" value="CAL4806680.1"/>
    <property type="molecule type" value="Genomic_DNA"/>
</dbReference>
<proteinExistence type="predicted"/>
<sequence length="432" mass="47862">MYLQPYCAYNALPCIVHHNEGTWSQDSEEVHDIQDGDYLAIHAPPPNEIHATLPTRCVAVAIHQGIDLDIVDLVGDLPAREINAVPNPYQVMTDQDVEADPDSLMMLQHSIGVLRAHRTSPVGVLEMTGYPYNQLQRLGEAAVPGPPQDAEPPSKWAIGKVRFNQELWYAKSPFTLTTGADVFSQHLGAFESRIIAKRIAIAKANRASDVNRVFKDVRKPMPVPVSMLVAKSVAHVVEVVDEGSVVVDNSDAIQHAAVLESCSGPMHVIHIEEGQVLTLTQTLLHCPVMPLTPITLSRWKQAIQAKKHRSATGLDAVARQDLLSFPDELHLQLIQIFAHAEKTGQWPRQLLQGAVFSLEKVPQAQTVNEYRPITVMPLAYRIYTTIRSREVLLHLRQHVPPTLLVDDAAPYRIGPPGIRAVDGSYIRYCQGI</sequence>
<dbReference type="Proteomes" id="UP001152797">
    <property type="component" value="Unassembled WGS sequence"/>
</dbReference>
<protein>
    <submittedName>
        <fullName evidence="1">Uncharacterized protein</fullName>
    </submittedName>
</protein>
<comment type="caution">
    <text evidence="1">The sequence shown here is derived from an EMBL/GenBank/DDBJ whole genome shotgun (WGS) entry which is preliminary data.</text>
</comment>
<dbReference type="EMBL" id="CAMXCT010006745">
    <property type="protein sequence ID" value="CAI4019368.1"/>
    <property type="molecule type" value="Genomic_DNA"/>
</dbReference>
<gene>
    <name evidence="1" type="ORF">C1SCF055_LOCUS43871</name>
</gene>
<keyword evidence="3" id="KW-1185">Reference proteome</keyword>